<feature type="binding site" evidence="7">
    <location>
        <position position="225"/>
    </location>
    <ligand>
        <name>Zn(2+)</name>
        <dbReference type="ChEBI" id="CHEBI:29105"/>
        <label>1</label>
    </ligand>
</feature>
<keyword evidence="9" id="KW-0812">Transmembrane</keyword>
<dbReference type="InterPro" id="IPR017141">
    <property type="entry name" value="Pept_M20_carboxypep"/>
</dbReference>
<evidence type="ECO:0000256" key="8">
    <source>
        <dbReference type="SAM" id="MobiDB-lite"/>
    </source>
</evidence>
<dbReference type="CDD" id="cd05674">
    <property type="entry name" value="M20_yscS"/>
    <property type="match status" value="1"/>
</dbReference>
<accession>A0AAX4K0C2</accession>
<feature type="binding site" evidence="7">
    <location>
        <position position="607"/>
    </location>
    <ligand>
        <name>Zn(2+)</name>
        <dbReference type="ChEBI" id="CHEBI:29105"/>
        <label>1</label>
    </ligand>
</feature>
<evidence type="ECO:0000256" key="7">
    <source>
        <dbReference type="PIRSR" id="PIRSR037217-2"/>
    </source>
</evidence>
<dbReference type="SUPFAM" id="SSF55031">
    <property type="entry name" value="Bacterial exopeptidase dimerisation domain"/>
    <property type="match status" value="1"/>
</dbReference>
<dbReference type="InterPro" id="IPR047177">
    <property type="entry name" value="Pept_M20A"/>
</dbReference>
<dbReference type="PROSITE" id="PS00759">
    <property type="entry name" value="ARGE_DAPE_CPG2_2"/>
    <property type="match status" value="1"/>
</dbReference>
<evidence type="ECO:0000256" key="3">
    <source>
        <dbReference type="ARBA" id="ARBA00022723"/>
    </source>
</evidence>
<dbReference type="GO" id="GO:0051603">
    <property type="term" value="P:proteolysis involved in protein catabolic process"/>
    <property type="evidence" value="ECO:0007669"/>
    <property type="project" value="TreeGrafter"/>
</dbReference>
<keyword evidence="4" id="KW-0378">Hydrolase</keyword>
<dbReference type="SUPFAM" id="SSF53187">
    <property type="entry name" value="Zn-dependent exopeptidases"/>
    <property type="match status" value="1"/>
</dbReference>
<evidence type="ECO:0000256" key="9">
    <source>
        <dbReference type="SAM" id="Phobius"/>
    </source>
</evidence>
<keyword evidence="9" id="KW-0472">Membrane</keyword>
<dbReference type="Gene3D" id="3.40.630.10">
    <property type="entry name" value="Zn peptidases"/>
    <property type="match status" value="1"/>
</dbReference>
<evidence type="ECO:0000256" key="6">
    <source>
        <dbReference type="PIRSR" id="PIRSR037217-1"/>
    </source>
</evidence>
<dbReference type="PANTHER" id="PTHR45962:SF1">
    <property type="entry name" value="N-FATTY-ACYL-AMINO ACID SYNTHASE_HYDROLASE PM20D1"/>
    <property type="match status" value="1"/>
</dbReference>
<keyword evidence="5 7" id="KW-0862">Zinc</keyword>
<feature type="compositionally biased region" description="Polar residues" evidence="8">
    <location>
        <begin position="10"/>
        <end position="27"/>
    </location>
</feature>
<dbReference type="RefSeq" id="XP_066077326.1">
    <property type="nucleotide sequence ID" value="XM_066221229.1"/>
</dbReference>
<evidence type="ECO:0000313" key="12">
    <source>
        <dbReference type="Proteomes" id="UP001355207"/>
    </source>
</evidence>
<evidence type="ECO:0000256" key="2">
    <source>
        <dbReference type="ARBA" id="ARBA00022670"/>
    </source>
</evidence>
<organism evidence="11 12">
    <name type="scientific">Kwoniella dendrophila CBS 6074</name>
    <dbReference type="NCBI Taxonomy" id="1295534"/>
    <lineage>
        <taxon>Eukaryota</taxon>
        <taxon>Fungi</taxon>
        <taxon>Dikarya</taxon>
        <taxon>Basidiomycota</taxon>
        <taxon>Agaricomycotina</taxon>
        <taxon>Tremellomycetes</taxon>
        <taxon>Tremellales</taxon>
        <taxon>Cryptococcaceae</taxon>
        <taxon>Kwoniella</taxon>
    </lineage>
</organism>
<feature type="region of interest" description="Disordered" evidence="8">
    <location>
        <begin position="1"/>
        <end position="28"/>
    </location>
</feature>
<evidence type="ECO:0000256" key="1">
    <source>
        <dbReference type="ARBA" id="ARBA00006247"/>
    </source>
</evidence>
<feature type="active site" description="Proton acceptor" evidence="6">
    <location>
        <position position="260"/>
    </location>
</feature>
<dbReference type="InterPro" id="IPR002933">
    <property type="entry name" value="Peptidase_M20"/>
</dbReference>
<feature type="binding site" evidence="7">
    <location>
        <position position="261"/>
    </location>
    <ligand>
        <name>Zn(2+)</name>
        <dbReference type="ChEBI" id="CHEBI:29105"/>
        <label>1</label>
    </ligand>
</feature>
<feature type="transmembrane region" description="Helical" evidence="9">
    <location>
        <begin position="48"/>
        <end position="68"/>
    </location>
</feature>
<evidence type="ECO:0000256" key="5">
    <source>
        <dbReference type="ARBA" id="ARBA00022833"/>
    </source>
</evidence>
<feature type="binding site" evidence="7">
    <location>
        <position position="225"/>
    </location>
    <ligand>
        <name>Zn(2+)</name>
        <dbReference type="ChEBI" id="CHEBI:29105"/>
        <label>2</label>
    </ligand>
</feature>
<sequence length="638" mass="70997">MVVDHRSRDTVSMSMSNEKTLLPSSSAPYRVEQSDKESNWFSKNRKSIGVLFGLFLILQHFVISPYLLDFWEENSFKHGHGHGNRKSSCEQAEPIYPKNHNVSSIVEGQKDRIVNWLSGAVRVPTEVYDVMGEIGEDERWDVFYKFSEYLETSFPRVHQHLKRTRVITHALVFEWEGSDPSLKPLLLTGHQDVVPVLPATRALWTHDPFGGEYDGEFIWGRGSSDDKSGVIGILSAIELLLESGDFTPTRSVILAFGCDEETGGKVGASHLGQWIEEKYGKDSIAILVDEGNELEEAWGQLFAAPAVGEKGYMDLELKVETLGGHSSVPPQHTGIGYIALLIAALEKHPHEPHLNVESPLVNYLACGADNSPEFPKHLKKSVYKVEDSLSSKNGKVDRKALKELEDWWIEGSYKDGTLPKGTGRALVGTTQAVDIIDGGLKVNALPENVVAIVNHRISLASSVAELQQQLVDVIYPVAHKLNLEVEAFGKEIQFHECHMHGAKDITGPKAGKVILNVAHNMTLDPAPVSPFTVDSAAWRVLSGTVKGVYATRPEAKSSKEEAEKTIIMAPSISTGNTDTRHYWNLTRNIYRFAYLVEAKKTNHNNIHTIDEHLPANAFVEQVRWFANFIVNVDESRDI</sequence>
<dbReference type="Gene3D" id="1.10.150.900">
    <property type="match status" value="1"/>
</dbReference>
<dbReference type="FunFam" id="3.40.630.10:FF:000085">
    <property type="entry name" value="Gly-Xaa carboxypeptidase"/>
    <property type="match status" value="1"/>
</dbReference>
<dbReference type="Pfam" id="PF01546">
    <property type="entry name" value="Peptidase_M20"/>
    <property type="match status" value="1"/>
</dbReference>
<dbReference type="Pfam" id="PF07687">
    <property type="entry name" value="M20_dimer"/>
    <property type="match status" value="1"/>
</dbReference>
<keyword evidence="12" id="KW-1185">Reference proteome</keyword>
<reference evidence="11 12" key="1">
    <citation type="submission" date="2024-01" db="EMBL/GenBank/DDBJ databases">
        <title>Comparative genomics of Cryptococcus and Kwoniella reveals pathogenesis evolution and contrasting modes of karyotype evolution via chromosome fusion or intercentromeric recombination.</title>
        <authorList>
            <person name="Coelho M.A."/>
            <person name="David-Palma M."/>
            <person name="Shea T."/>
            <person name="Bowers K."/>
            <person name="McGinley-Smith S."/>
            <person name="Mohammad A.W."/>
            <person name="Gnirke A."/>
            <person name="Yurkov A.M."/>
            <person name="Nowrousian M."/>
            <person name="Sun S."/>
            <person name="Cuomo C.A."/>
            <person name="Heitman J."/>
        </authorList>
    </citation>
    <scope>NUCLEOTIDE SEQUENCE [LARGE SCALE GENOMIC DNA]</scope>
    <source>
        <strain evidence="11 12">CBS 6074</strain>
    </source>
</reference>
<feature type="binding site" evidence="7">
    <location>
        <position position="190"/>
    </location>
    <ligand>
        <name>Zn(2+)</name>
        <dbReference type="ChEBI" id="CHEBI:29105"/>
        <label>2</label>
    </ligand>
</feature>
<keyword evidence="2" id="KW-0645">Protease</keyword>
<feature type="active site" evidence="6">
    <location>
        <position position="192"/>
    </location>
</feature>
<evidence type="ECO:0000313" key="11">
    <source>
        <dbReference type="EMBL" id="WWC90563.1"/>
    </source>
</evidence>
<keyword evidence="9" id="KW-1133">Transmembrane helix</keyword>
<dbReference type="Gene3D" id="3.30.70.360">
    <property type="match status" value="1"/>
</dbReference>
<dbReference type="InterPro" id="IPR036264">
    <property type="entry name" value="Bact_exopeptidase_dim_dom"/>
</dbReference>
<dbReference type="GO" id="GO:0000328">
    <property type="term" value="C:fungal-type vacuole lumen"/>
    <property type="evidence" value="ECO:0007669"/>
    <property type="project" value="TreeGrafter"/>
</dbReference>
<name>A0AAX4K0C2_9TREE</name>
<dbReference type="PANTHER" id="PTHR45962">
    <property type="entry name" value="N-FATTY-ACYL-AMINO ACID SYNTHASE/HYDROLASE PM20D1"/>
    <property type="match status" value="1"/>
</dbReference>
<protein>
    <recommendedName>
        <fullName evidence="10">Peptidase M20 dimerisation domain-containing protein</fullName>
    </recommendedName>
</protein>
<evidence type="ECO:0000256" key="4">
    <source>
        <dbReference type="ARBA" id="ARBA00022801"/>
    </source>
</evidence>
<dbReference type="InterPro" id="IPR011650">
    <property type="entry name" value="Peptidase_M20_dimer"/>
</dbReference>
<dbReference type="GeneID" id="91096169"/>
<dbReference type="AlphaFoldDB" id="A0AAX4K0C2"/>
<dbReference type="PROSITE" id="PS00758">
    <property type="entry name" value="ARGE_DAPE_CPG2_1"/>
    <property type="match status" value="1"/>
</dbReference>
<dbReference type="Proteomes" id="UP001355207">
    <property type="component" value="Chromosome 7"/>
</dbReference>
<gene>
    <name evidence="11" type="ORF">L201_005499</name>
</gene>
<feature type="domain" description="Peptidase M20 dimerisation" evidence="10">
    <location>
        <begin position="307"/>
        <end position="477"/>
    </location>
</feature>
<proteinExistence type="inferred from homology"/>
<dbReference type="InterPro" id="IPR001261">
    <property type="entry name" value="ArgE/DapE_CS"/>
</dbReference>
<dbReference type="PIRSF" id="PIRSF037217">
    <property type="entry name" value="Carboxypeptidase_S"/>
    <property type="match status" value="1"/>
</dbReference>
<feature type="binding site" evidence="7">
    <location>
        <position position="289"/>
    </location>
    <ligand>
        <name>Zn(2+)</name>
        <dbReference type="ChEBI" id="CHEBI:29105"/>
        <label>2</label>
    </ligand>
</feature>
<evidence type="ECO:0000259" key="10">
    <source>
        <dbReference type="Pfam" id="PF07687"/>
    </source>
</evidence>
<comment type="similarity">
    <text evidence="1">Belongs to the peptidase M20A family.</text>
</comment>
<dbReference type="EMBL" id="CP144104">
    <property type="protein sequence ID" value="WWC90563.1"/>
    <property type="molecule type" value="Genomic_DNA"/>
</dbReference>
<keyword evidence="3 7" id="KW-0479">Metal-binding</keyword>
<dbReference type="GO" id="GO:0046872">
    <property type="term" value="F:metal ion binding"/>
    <property type="evidence" value="ECO:0007669"/>
    <property type="project" value="UniProtKB-KW"/>
</dbReference>
<dbReference type="GO" id="GO:0004181">
    <property type="term" value="F:metallocarboxypeptidase activity"/>
    <property type="evidence" value="ECO:0007669"/>
    <property type="project" value="InterPro"/>
</dbReference>